<name>A0A5C8LW54_9GAMM</name>
<comment type="caution">
    <text evidence="2">The sequence shown here is derived from an EMBL/GenBank/DDBJ whole genome shotgun (WGS) entry which is preliminary data.</text>
</comment>
<organism evidence="2 3">
    <name type="scientific">Rheinheimera tangshanensis</name>
    <dbReference type="NCBI Taxonomy" id="400153"/>
    <lineage>
        <taxon>Bacteria</taxon>
        <taxon>Pseudomonadati</taxon>
        <taxon>Pseudomonadota</taxon>
        <taxon>Gammaproteobacteria</taxon>
        <taxon>Chromatiales</taxon>
        <taxon>Chromatiaceae</taxon>
        <taxon>Rheinheimera</taxon>
    </lineage>
</organism>
<evidence type="ECO:0000313" key="3">
    <source>
        <dbReference type="Proteomes" id="UP000321814"/>
    </source>
</evidence>
<dbReference type="AlphaFoldDB" id="A0A5C8LW54"/>
<reference evidence="2 3" key="1">
    <citation type="submission" date="2019-08" db="EMBL/GenBank/DDBJ databases">
        <title>Draft genome analysis of Rheinheimera tangshanensis isolated from the roots of fresh rice plants (Oryza sativa).</title>
        <authorList>
            <person name="Yu Q."/>
            <person name="Qi Y."/>
            <person name="Zhang H."/>
            <person name="Pu J."/>
        </authorList>
    </citation>
    <scope>NUCLEOTIDE SEQUENCE [LARGE SCALE GENOMIC DNA]</scope>
    <source>
        <strain evidence="2 3">JA3-B52</strain>
    </source>
</reference>
<dbReference type="EMBL" id="VRLR01000007">
    <property type="protein sequence ID" value="TXK80293.1"/>
    <property type="molecule type" value="Genomic_DNA"/>
</dbReference>
<feature type="transmembrane region" description="Helical" evidence="1">
    <location>
        <begin position="122"/>
        <end position="139"/>
    </location>
</feature>
<protein>
    <submittedName>
        <fullName evidence="2">Uncharacterized protein</fullName>
    </submittedName>
</protein>
<dbReference type="RefSeq" id="WP_147904587.1">
    <property type="nucleotide sequence ID" value="NZ_BAAAGC010000009.1"/>
</dbReference>
<keyword evidence="1" id="KW-0812">Transmembrane</keyword>
<accession>A0A5C8LW54</accession>
<feature type="transmembrane region" description="Helical" evidence="1">
    <location>
        <begin position="30"/>
        <end position="52"/>
    </location>
</feature>
<dbReference type="Proteomes" id="UP000321814">
    <property type="component" value="Unassembled WGS sequence"/>
</dbReference>
<keyword evidence="3" id="KW-1185">Reference proteome</keyword>
<sequence>MVATPLSSACLAFIGHVVLGEPASSRTAGGLASALGVEAGIGAIVGGAAAVFQRSSSCFFRISYDPEGVLHPEYQKGDEMYLATRTATFFSLLFFLIFGGYFSLVKSCAFQLYCADFQVKELLFGLSLIGLSAVALYNFRARELLSTGIFCLLILYMITIFYLMRFNMEASMTLYDAIPLLGAFSVFYFVITSARSKFN</sequence>
<keyword evidence="1" id="KW-1133">Transmembrane helix</keyword>
<proteinExistence type="predicted"/>
<feature type="transmembrane region" description="Helical" evidence="1">
    <location>
        <begin position="82"/>
        <end position="102"/>
    </location>
</feature>
<feature type="transmembrane region" description="Helical" evidence="1">
    <location>
        <begin position="144"/>
        <end position="164"/>
    </location>
</feature>
<evidence type="ECO:0000313" key="2">
    <source>
        <dbReference type="EMBL" id="TXK80293.1"/>
    </source>
</evidence>
<feature type="transmembrane region" description="Helical" evidence="1">
    <location>
        <begin position="170"/>
        <end position="191"/>
    </location>
</feature>
<keyword evidence="1" id="KW-0472">Membrane</keyword>
<gene>
    <name evidence="2" type="ORF">FU839_12230</name>
</gene>
<evidence type="ECO:0000256" key="1">
    <source>
        <dbReference type="SAM" id="Phobius"/>
    </source>
</evidence>